<name>A0A2W1LE83_9BACL</name>
<dbReference type="Gene3D" id="3.40.1390.30">
    <property type="entry name" value="NIF3 (NGG1p interacting factor 3)-like"/>
    <property type="match status" value="2"/>
</dbReference>
<protein>
    <recommendedName>
        <fullName evidence="2">GTP cyclohydrolase 1 type 2 homolog</fullName>
    </recommendedName>
</protein>
<reference evidence="5 6" key="1">
    <citation type="submission" date="2018-06" db="EMBL/GenBank/DDBJ databases">
        <title>Paenibacillus imtechensis sp. nov.</title>
        <authorList>
            <person name="Pinnaka A.K."/>
            <person name="Singh H."/>
            <person name="Kaur M."/>
        </authorList>
    </citation>
    <scope>NUCLEOTIDE SEQUENCE [LARGE SCALE GENOMIC DNA]</scope>
    <source>
        <strain evidence="5 6">SMB1</strain>
    </source>
</reference>
<dbReference type="Proteomes" id="UP000249522">
    <property type="component" value="Unassembled WGS sequence"/>
</dbReference>
<evidence type="ECO:0000313" key="6">
    <source>
        <dbReference type="Proteomes" id="UP000249522"/>
    </source>
</evidence>
<dbReference type="PANTHER" id="PTHR13799">
    <property type="entry name" value="NGG1 INTERACTING FACTOR 3"/>
    <property type="match status" value="1"/>
</dbReference>
<feature type="binding site" evidence="4">
    <location>
        <position position="231"/>
    </location>
    <ligand>
        <name>a divalent metal cation</name>
        <dbReference type="ChEBI" id="CHEBI:60240"/>
        <label>1</label>
    </ligand>
</feature>
<feature type="binding site" evidence="4">
    <location>
        <position position="227"/>
    </location>
    <ligand>
        <name>a divalent metal cation</name>
        <dbReference type="ChEBI" id="CHEBI:60240"/>
        <label>1</label>
    </ligand>
</feature>
<dbReference type="RefSeq" id="WP_111145254.1">
    <property type="nucleotide sequence ID" value="NZ_QKRB01000028.1"/>
</dbReference>
<dbReference type="InterPro" id="IPR036069">
    <property type="entry name" value="DUF34/NIF3_sf"/>
</dbReference>
<dbReference type="AlphaFoldDB" id="A0A2W1LE83"/>
<evidence type="ECO:0000256" key="4">
    <source>
        <dbReference type="PIRSR" id="PIRSR602678-1"/>
    </source>
</evidence>
<keyword evidence="3 4" id="KW-0479">Metal-binding</keyword>
<dbReference type="PANTHER" id="PTHR13799:SF14">
    <property type="entry name" value="GTP CYCLOHYDROLASE 1 TYPE 2 HOMOLOG"/>
    <property type="match status" value="1"/>
</dbReference>
<dbReference type="GO" id="GO:0005737">
    <property type="term" value="C:cytoplasm"/>
    <property type="evidence" value="ECO:0007669"/>
    <property type="project" value="TreeGrafter"/>
</dbReference>
<dbReference type="SUPFAM" id="SSF102705">
    <property type="entry name" value="NIF3 (NGG1p interacting factor 3)-like"/>
    <property type="match status" value="1"/>
</dbReference>
<evidence type="ECO:0000313" key="5">
    <source>
        <dbReference type="EMBL" id="PZD97396.1"/>
    </source>
</evidence>
<dbReference type="EMBL" id="QKRB01000028">
    <property type="protein sequence ID" value="PZD97396.1"/>
    <property type="molecule type" value="Genomic_DNA"/>
</dbReference>
<proteinExistence type="inferred from homology"/>
<evidence type="ECO:0000256" key="1">
    <source>
        <dbReference type="ARBA" id="ARBA00006964"/>
    </source>
</evidence>
<dbReference type="GO" id="GO:0046872">
    <property type="term" value="F:metal ion binding"/>
    <property type="evidence" value="ECO:0007669"/>
    <property type="project" value="UniProtKB-KW"/>
</dbReference>
<dbReference type="InterPro" id="IPR002678">
    <property type="entry name" value="DUF34/NIF3"/>
</dbReference>
<evidence type="ECO:0000256" key="2">
    <source>
        <dbReference type="ARBA" id="ARBA00022112"/>
    </source>
</evidence>
<comment type="caution">
    <text evidence="5">The sequence shown here is derived from an EMBL/GenBank/DDBJ whole genome shotgun (WGS) entry which is preliminary data.</text>
</comment>
<feature type="binding site" evidence="4">
    <location>
        <position position="63"/>
    </location>
    <ligand>
        <name>a divalent metal cation</name>
        <dbReference type="ChEBI" id="CHEBI:60240"/>
        <label>1</label>
    </ligand>
</feature>
<dbReference type="Pfam" id="PF01784">
    <property type="entry name" value="DUF34_NIF3"/>
    <property type="match status" value="1"/>
</dbReference>
<evidence type="ECO:0000256" key="3">
    <source>
        <dbReference type="ARBA" id="ARBA00022723"/>
    </source>
</evidence>
<organism evidence="5 6">
    <name type="scientific">Paenibacillus sambharensis</name>
    <dbReference type="NCBI Taxonomy" id="1803190"/>
    <lineage>
        <taxon>Bacteria</taxon>
        <taxon>Bacillati</taxon>
        <taxon>Bacillota</taxon>
        <taxon>Bacilli</taxon>
        <taxon>Bacillales</taxon>
        <taxon>Paenibacillaceae</taxon>
        <taxon>Paenibacillus</taxon>
    </lineage>
</organism>
<sequence>MLTTIREVTDGLVLPACSDRLGVDKLETGLPDTAITAIATAFMPTQHVIEQALKLGANLLIVHEGLYYSHHAHRLDENDPVYRTKRRLLEESGLAVYRCHDHCHKHEPDIIMTGLLESLGWERYVEEVLPAAAVLQIPGMNLPELGSYIKSKLGLAYLRVSGQLSGTYSRIGVLVGYRGGGAMAIPLLQDKRLDLVLAGEGPEWETPEYVRDAAHQGWNKTLMTLGHAESEEPGMRYLARLIQNKHRDIPVHYIPSGPVYHIV</sequence>
<gene>
    <name evidence="5" type="ORF">DNH61_03350</name>
</gene>
<accession>A0A2W1LE83</accession>
<dbReference type="OrthoDB" id="1116574at2"/>
<comment type="similarity">
    <text evidence="1">Belongs to the GTP cyclohydrolase I type 2/NIF3 family.</text>
</comment>
<keyword evidence="6" id="KW-1185">Reference proteome</keyword>